<dbReference type="SMART" id="SM00408">
    <property type="entry name" value="IGc2"/>
    <property type="match status" value="3"/>
</dbReference>
<keyword evidence="10" id="KW-0393">Immunoglobulin domain</keyword>
<dbReference type="GO" id="GO:0006955">
    <property type="term" value="P:immune response"/>
    <property type="evidence" value="ECO:0007669"/>
    <property type="project" value="TreeGrafter"/>
</dbReference>
<evidence type="ECO:0000256" key="10">
    <source>
        <dbReference type="ARBA" id="ARBA00023319"/>
    </source>
</evidence>
<feature type="signal peptide" evidence="12">
    <location>
        <begin position="1"/>
        <end position="21"/>
    </location>
</feature>
<dbReference type="GO" id="GO:0042130">
    <property type="term" value="P:negative regulation of T cell proliferation"/>
    <property type="evidence" value="ECO:0007669"/>
    <property type="project" value="TreeGrafter"/>
</dbReference>
<feature type="transmembrane region" description="Helical" evidence="11">
    <location>
        <begin position="612"/>
        <end position="633"/>
    </location>
</feature>
<dbReference type="GO" id="GO:0009897">
    <property type="term" value="C:external side of plasma membrane"/>
    <property type="evidence" value="ECO:0007669"/>
    <property type="project" value="TreeGrafter"/>
</dbReference>
<dbReference type="Proteomes" id="UP000579812">
    <property type="component" value="Unassembled WGS sequence"/>
</dbReference>
<dbReference type="InterPro" id="IPR003598">
    <property type="entry name" value="Ig_sub2"/>
</dbReference>
<evidence type="ECO:0000256" key="11">
    <source>
        <dbReference type="SAM" id="Phobius"/>
    </source>
</evidence>
<dbReference type="GO" id="GO:0031295">
    <property type="term" value="P:T cell costimulation"/>
    <property type="evidence" value="ECO:0007669"/>
    <property type="project" value="TreeGrafter"/>
</dbReference>
<evidence type="ECO:0000259" key="13">
    <source>
        <dbReference type="PROSITE" id="PS50835"/>
    </source>
</evidence>
<protein>
    <recommendedName>
        <fullName evidence="13">Ig-like domain-containing protein</fullName>
    </recommendedName>
</protein>
<comment type="subcellular location">
    <subcellularLocation>
        <location evidence="1">Cell membrane</location>
        <topology evidence="1">Single-pass type I membrane protein</topology>
    </subcellularLocation>
</comment>
<feature type="chain" id="PRO_5029514483" description="Ig-like domain-containing protein" evidence="12">
    <location>
        <begin position="22"/>
        <end position="705"/>
    </location>
</feature>
<evidence type="ECO:0000256" key="2">
    <source>
        <dbReference type="ARBA" id="ARBA00022475"/>
    </source>
</evidence>
<proteinExistence type="predicted"/>
<dbReference type="PANTHER" id="PTHR25466">
    <property type="entry name" value="T-LYMPHOCYTE ACTIVATION ANTIGEN"/>
    <property type="match status" value="1"/>
</dbReference>
<reference evidence="14 15" key="1">
    <citation type="submission" date="2020-04" db="EMBL/GenBank/DDBJ databases">
        <title>Chromosome-level genome assembly of a cyprinid fish Onychostoma macrolepis by integration of Nanopore Sequencing, Bionano and Hi-C technology.</title>
        <authorList>
            <person name="Wang D."/>
        </authorList>
    </citation>
    <scope>NUCLEOTIDE SEQUENCE [LARGE SCALE GENOMIC DNA]</scope>
    <source>
        <strain evidence="14">SWU-2019</strain>
        <tissue evidence="14">Muscle</tissue>
    </source>
</reference>
<feature type="domain" description="Ig-like" evidence="13">
    <location>
        <begin position="15"/>
        <end position="117"/>
    </location>
</feature>
<organism evidence="14 15">
    <name type="scientific">Onychostoma macrolepis</name>
    <dbReference type="NCBI Taxonomy" id="369639"/>
    <lineage>
        <taxon>Eukaryota</taxon>
        <taxon>Metazoa</taxon>
        <taxon>Chordata</taxon>
        <taxon>Craniata</taxon>
        <taxon>Vertebrata</taxon>
        <taxon>Euteleostomi</taxon>
        <taxon>Actinopterygii</taxon>
        <taxon>Neopterygii</taxon>
        <taxon>Teleostei</taxon>
        <taxon>Ostariophysi</taxon>
        <taxon>Cypriniformes</taxon>
        <taxon>Cyprinidae</taxon>
        <taxon>Acrossocheilinae</taxon>
        <taxon>Onychostoma</taxon>
    </lineage>
</organism>
<evidence type="ECO:0000256" key="7">
    <source>
        <dbReference type="ARBA" id="ARBA00023157"/>
    </source>
</evidence>
<keyword evidence="4 12" id="KW-0732">Signal</keyword>
<dbReference type="AlphaFoldDB" id="A0A7J6DGV6"/>
<keyword evidence="2" id="KW-1003">Cell membrane</keyword>
<evidence type="ECO:0000313" key="14">
    <source>
        <dbReference type="EMBL" id="KAF4118507.1"/>
    </source>
</evidence>
<dbReference type="InterPro" id="IPR013106">
    <property type="entry name" value="Ig_V-set"/>
</dbReference>
<evidence type="ECO:0000256" key="9">
    <source>
        <dbReference type="ARBA" id="ARBA00023180"/>
    </source>
</evidence>
<dbReference type="GO" id="GO:0007166">
    <property type="term" value="P:cell surface receptor signaling pathway"/>
    <property type="evidence" value="ECO:0007669"/>
    <property type="project" value="TreeGrafter"/>
</dbReference>
<dbReference type="InterPro" id="IPR003599">
    <property type="entry name" value="Ig_sub"/>
</dbReference>
<dbReference type="SMART" id="SM00409">
    <property type="entry name" value="IG"/>
    <property type="match status" value="5"/>
</dbReference>
<keyword evidence="3 11" id="KW-0812">Transmembrane</keyword>
<dbReference type="GO" id="GO:0071222">
    <property type="term" value="P:cellular response to lipopolysaccharide"/>
    <property type="evidence" value="ECO:0007669"/>
    <property type="project" value="TreeGrafter"/>
</dbReference>
<dbReference type="Pfam" id="PF07686">
    <property type="entry name" value="V-set"/>
    <property type="match status" value="3"/>
</dbReference>
<accession>A0A7J6DGV6</accession>
<dbReference type="GO" id="GO:0042102">
    <property type="term" value="P:positive regulation of T cell proliferation"/>
    <property type="evidence" value="ECO:0007669"/>
    <property type="project" value="TreeGrafter"/>
</dbReference>
<evidence type="ECO:0000256" key="12">
    <source>
        <dbReference type="SAM" id="SignalP"/>
    </source>
</evidence>
<dbReference type="InterPro" id="IPR007110">
    <property type="entry name" value="Ig-like_dom"/>
</dbReference>
<sequence>MVFCLIALTALLVSPLKHLEAVELKEVKLGDTVALMCNLSFYSEIHWLRMSEGQPMALMATRLKHTGELSVVWNYNETHFEGFIEKQTTGLRILHVSTSDLATYYCATSYQNHLNFDKGVQLYIFSENQQSKYKPFDRVQALLVSPLKHLEAVELKEVKLGDTVALMCNLSFYSEIHWLRMSEGQPMALMATRLKHTGELSVVWNYNETHFEGFIEKQTTGLRILHVSTSDLATYYCATSYQNHLNFDKGVQLYSKQNPSDHTGLDWSEPAMIPFGHAPTWNLSGVHGYCILFLLAPCLGGMSVPVAVKVRDTAIIPCYKTCDGDILWALRTKNEKVDVLRCVQGKCTEEFSFKNRVHLSHEKIKSGKLSLIISPVLYNDEGWYEAMCGLNLLCKFHLEVFVPTTVNVSVRGNVTLPCYARTEKQISDDAVNILWKKDDQTVLQIQKGITTYGSGFKCRASVSLHHYKDGDLSLNMLGVITSDKGLYRCYHNTDEEHGYPGAVTLNVTAHQKLCVKEFGDNLTLDLFGSDSVTVTFTGSDAKEIQVCSVTGNNTTCSLDYNNRVSVMNYSLVLRGLTSSDGGTFTVKDNMGEVISINTVTVKGVAWNHRCGLALLALPGLVLFIGLFVWCKYYRNRSYNTRESAVVIGSPQRESAYIGLPQQETNPHISGDLEDYPDLPVEETMPVILTTEKQDNIDEEQSMLPH</sequence>
<evidence type="ECO:0000256" key="8">
    <source>
        <dbReference type="ARBA" id="ARBA00023170"/>
    </source>
</evidence>
<dbReference type="SUPFAM" id="SSF48726">
    <property type="entry name" value="Immunoglobulin"/>
    <property type="match status" value="4"/>
</dbReference>
<dbReference type="Gene3D" id="2.60.40.10">
    <property type="entry name" value="Immunoglobulins"/>
    <property type="match status" value="4"/>
</dbReference>
<feature type="domain" description="Ig-like" evidence="13">
    <location>
        <begin position="403"/>
        <end position="506"/>
    </location>
</feature>
<keyword evidence="6 11" id="KW-0472">Membrane</keyword>
<dbReference type="InterPro" id="IPR036179">
    <property type="entry name" value="Ig-like_dom_sf"/>
</dbReference>
<gene>
    <name evidence="14" type="ORF">G5714_000558</name>
</gene>
<evidence type="ECO:0000256" key="1">
    <source>
        <dbReference type="ARBA" id="ARBA00004251"/>
    </source>
</evidence>
<name>A0A7J6DGV6_9TELE</name>
<feature type="domain" description="Ig-like" evidence="13">
    <location>
        <begin position="146"/>
        <end position="248"/>
    </location>
</feature>
<dbReference type="InterPro" id="IPR051713">
    <property type="entry name" value="T-cell_Activation_Regulation"/>
</dbReference>
<dbReference type="EMBL" id="JAAMOB010000001">
    <property type="protein sequence ID" value="KAF4118507.1"/>
    <property type="molecule type" value="Genomic_DNA"/>
</dbReference>
<keyword evidence="15" id="KW-1185">Reference proteome</keyword>
<keyword evidence="8" id="KW-0675">Receptor</keyword>
<evidence type="ECO:0000256" key="5">
    <source>
        <dbReference type="ARBA" id="ARBA00022989"/>
    </source>
</evidence>
<evidence type="ECO:0000313" key="15">
    <source>
        <dbReference type="Proteomes" id="UP000579812"/>
    </source>
</evidence>
<evidence type="ECO:0000256" key="3">
    <source>
        <dbReference type="ARBA" id="ARBA00022692"/>
    </source>
</evidence>
<dbReference type="PANTHER" id="PTHR25466:SF11">
    <property type="entry name" value="GALECTIN 17-RELATED"/>
    <property type="match status" value="1"/>
</dbReference>
<comment type="caution">
    <text evidence="14">The sequence shown here is derived from an EMBL/GenBank/DDBJ whole genome shotgun (WGS) entry which is preliminary data.</text>
</comment>
<keyword evidence="7" id="KW-1015">Disulfide bond</keyword>
<evidence type="ECO:0000256" key="4">
    <source>
        <dbReference type="ARBA" id="ARBA00022729"/>
    </source>
</evidence>
<dbReference type="InterPro" id="IPR013783">
    <property type="entry name" value="Ig-like_fold"/>
</dbReference>
<keyword evidence="5 11" id="KW-1133">Transmembrane helix</keyword>
<dbReference type="PROSITE" id="PS50835">
    <property type="entry name" value="IG_LIKE"/>
    <property type="match status" value="3"/>
</dbReference>
<evidence type="ECO:0000256" key="6">
    <source>
        <dbReference type="ARBA" id="ARBA00023136"/>
    </source>
</evidence>
<keyword evidence="9" id="KW-0325">Glycoprotein</keyword>